<evidence type="ECO:0000313" key="3">
    <source>
        <dbReference type="Proteomes" id="UP000199076"/>
    </source>
</evidence>
<dbReference type="OrthoDB" id="38993at2157"/>
<accession>A0A1G7RIR9</accession>
<feature type="domain" description="Fumarylacetoacetase-like C-terminal" evidence="1">
    <location>
        <begin position="113"/>
        <end position="323"/>
    </location>
</feature>
<dbReference type="Proteomes" id="UP000199076">
    <property type="component" value="Unassembled WGS sequence"/>
</dbReference>
<keyword evidence="3" id="KW-1185">Reference proteome</keyword>
<sequence>MRLASFAVETPVGPARRVGVEHEGELLDVNAGYAHVLAMDGEAAPVDLAETVAPPSMIDFLRRGQRAFDAAEEVLEWVPDADADTGPGGARLRYEPSEVDLLAPVPRPNSLRDFMAFEEHVANTMGEVPDVWYDRPVCYKGNADQVVGDGDVVEWPAYSNLWDIELEIGAVIGRRGTGVDADEAEEYVAGYTLFNDFSARDEQGEEMDANLGPARGKDFANALGPYLVTPDELDLPNADFAIEVTDEDGETETWSEGTVGEMEHSWGEILEHTSEAETLYPGDVLGSGTVGTGCGLEIGEFLDDGDTVAISIEGLGTLENSVVES</sequence>
<dbReference type="EMBL" id="FNBK01000015">
    <property type="protein sequence ID" value="SDG10706.1"/>
    <property type="molecule type" value="Genomic_DNA"/>
</dbReference>
<reference evidence="3" key="1">
    <citation type="submission" date="2016-10" db="EMBL/GenBank/DDBJ databases">
        <authorList>
            <person name="Varghese N."/>
            <person name="Submissions S."/>
        </authorList>
    </citation>
    <scope>NUCLEOTIDE SEQUENCE [LARGE SCALE GENOMIC DNA]</scope>
    <source>
        <strain evidence="3">IBRC-M 10760</strain>
    </source>
</reference>
<dbReference type="AlphaFoldDB" id="A0A1G7RIR9"/>
<dbReference type="PANTHER" id="PTHR43211">
    <property type="entry name" value="FUMARYLACETOACETATE HYDROLASE"/>
    <property type="match status" value="1"/>
</dbReference>
<dbReference type="InterPro" id="IPR011234">
    <property type="entry name" value="Fumarylacetoacetase-like_C"/>
</dbReference>
<name>A0A1G7RIR9_9EURY</name>
<evidence type="ECO:0000259" key="1">
    <source>
        <dbReference type="Pfam" id="PF01557"/>
    </source>
</evidence>
<proteinExistence type="predicted"/>
<dbReference type="Pfam" id="PF01557">
    <property type="entry name" value="FAA_hydrolase"/>
    <property type="match status" value="1"/>
</dbReference>
<dbReference type="GO" id="GO:0003824">
    <property type="term" value="F:catalytic activity"/>
    <property type="evidence" value="ECO:0007669"/>
    <property type="project" value="InterPro"/>
</dbReference>
<dbReference type="Gene3D" id="3.90.850.10">
    <property type="entry name" value="Fumarylacetoacetase-like, C-terminal domain"/>
    <property type="match status" value="1"/>
</dbReference>
<dbReference type="PANTHER" id="PTHR43211:SF1">
    <property type="entry name" value="BLL6422 PROTEIN"/>
    <property type="match status" value="1"/>
</dbReference>
<dbReference type="SUPFAM" id="SSF56529">
    <property type="entry name" value="FAH"/>
    <property type="match status" value="1"/>
</dbReference>
<dbReference type="RefSeq" id="WP_092694485.1">
    <property type="nucleotide sequence ID" value="NZ_FNBK01000015.1"/>
</dbReference>
<gene>
    <name evidence="2" type="ORF">SAMN05216218_11551</name>
</gene>
<evidence type="ECO:0000313" key="2">
    <source>
        <dbReference type="EMBL" id="SDG10706.1"/>
    </source>
</evidence>
<protein>
    <submittedName>
        <fullName evidence="2">2-keto-4-pentenoate hydratase/2-oxohepta-3-ene-1,7-dioic acid hydratase (Catechol pathway)</fullName>
    </submittedName>
</protein>
<organism evidence="2 3">
    <name type="scientific">Halorientalis regularis</name>
    <dbReference type="NCBI Taxonomy" id="660518"/>
    <lineage>
        <taxon>Archaea</taxon>
        <taxon>Methanobacteriati</taxon>
        <taxon>Methanobacteriota</taxon>
        <taxon>Stenosarchaea group</taxon>
        <taxon>Halobacteria</taxon>
        <taxon>Halobacteriales</taxon>
        <taxon>Haloarculaceae</taxon>
        <taxon>Halorientalis</taxon>
    </lineage>
</organism>
<dbReference type="InterPro" id="IPR036663">
    <property type="entry name" value="Fumarylacetoacetase_C_sf"/>
</dbReference>
<dbReference type="STRING" id="660518.SAMN05216218_11551"/>